<evidence type="ECO:0000313" key="3">
    <source>
        <dbReference type="Proteomes" id="UP000179270"/>
    </source>
</evidence>
<keyword evidence="1" id="KW-0812">Transmembrane</keyword>
<dbReference type="EMBL" id="MGAF01000015">
    <property type="protein sequence ID" value="OGK41857.1"/>
    <property type="molecule type" value="Genomic_DNA"/>
</dbReference>
<sequence length="295" mass="34020">MEIYRNYLVRIFLILVVLYFIGTGLFNSAFFQKKDRINVVYSENNLAYYSLGLADKVNYFIPFFPDLEVVVPGGYGHYRLGALAKLAGLEKKPDLFRKTYSMITSSMVDFYFYPTVSSKRLEIIFGNNKSNFSLPKFSILFFGQSNANFFDRLYLYFQFLGKTDGQFRTINSLTTVNRGNRTAFSADDFFEATQGVFYKRTYRSEQRNVQIVYTDSYNTAQQLGNILEGEGIRVVDLTGEQTNINNCKVIEDKKSFSRTAIAVGRFFGCQVSVGDTEEYDIILKLGKMEKEWEIE</sequence>
<evidence type="ECO:0000313" key="2">
    <source>
        <dbReference type="EMBL" id="OGK41857.1"/>
    </source>
</evidence>
<protein>
    <recommendedName>
        <fullName evidence="4">LytR/CpsA/Psr regulator C-terminal domain-containing protein</fullName>
    </recommendedName>
</protein>
<proteinExistence type="predicted"/>
<organism evidence="2 3">
    <name type="scientific">Candidatus Roizmanbacteria bacterium RIFCSPLOWO2_01_FULL_35_13</name>
    <dbReference type="NCBI Taxonomy" id="1802055"/>
    <lineage>
        <taxon>Bacteria</taxon>
        <taxon>Candidatus Roizmaniibacteriota</taxon>
    </lineage>
</organism>
<name>A0A1F7IER8_9BACT</name>
<evidence type="ECO:0000256" key="1">
    <source>
        <dbReference type="SAM" id="Phobius"/>
    </source>
</evidence>
<gene>
    <name evidence="2" type="ORF">A3A74_02480</name>
</gene>
<evidence type="ECO:0008006" key="4">
    <source>
        <dbReference type="Google" id="ProtNLM"/>
    </source>
</evidence>
<reference evidence="2 3" key="1">
    <citation type="journal article" date="2016" name="Nat. Commun.">
        <title>Thousands of microbial genomes shed light on interconnected biogeochemical processes in an aquifer system.</title>
        <authorList>
            <person name="Anantharaman K."/>
            <person name="Brown C.T."/>
            <person name="Hug L.A."/>
            <person name="Sharon I."/>
            <person name="Castelle C.J."/>
            <person name="Probst A.J."/>
            <person name="Thomas B.C."/>
            <person name="Singh A."/>
            <person name="Wilkins M.J."/>
            <person name="Karaoz U."/>
            <person name="Brodie E.L."/>
            <person name="Williams K.H."/>
            <person name="Hubbard S.S."/>
            <person name="Banfield J.F."/>
        </authorList>
    </citation>
    <scope>NUCLEOTIDE SEQUENCE [LARGE SCALE GENOMIC DNA]</scope>
</reference>
<accession>A0A1F7IER8</accession>
<feature type="transmembrane region" description="Helical" evidence="1">
    <location>
        <begin position="7"/>
        <end position="26"/>
    </location>
</feature>
<keyword evidence="1" id="KW-1133">Transmembrane helix</keyword>
<keyword evidence="1" id="KW-0472">Membrane</keyword>
<comment type="caution">
    <text evidence="2">The sequence shown here is derived from an EMBL/GenBank/DDBJ whole genome shotgun (WGS) entry which is preliminary data.</text>
</comment>
<dbReference type="AlphaFoldDB" id="A0A1F7IER8"/>
<dbReference type="Proteomes" id="UP000179270">
    <property type="component" value="Unassembled WGS sequence"/>
</dbReference>